<dbReference type="RefSeq" id="WP_305750634.1">
    <property type="nucleotide sequence ID" value="NZ_JAUZEE010000009.1"/>
</dbReference>
<keyword evidence="2" id="KW-0547">Nucleotide-binding</keyword>
<dbReference type="EMBL" id="JAUZEE010000009">
    <property type="protein sequence ID" value="MDP4302092.1"/>
    <property type="molecule type" value="Genomic_DNA"/>
</dbReference>
<accession>A0ABT9G6J0</accession>
<feature type="domain" description="ABC transporter" evidence="4">
    <location>
        <begin position="21"/>
        <end position="266"/>
    </location>
</feature>
<evidence type="ECO:0000313" key="5">
    <source>
        <dbReference type="EMBL" id="MDP4302092.1"/>
    </source>
</evidence>
<keyword evidence="5" id="KW-0456">Lyase</keyword>
<keyword evidence="3" id="KW-0067">ATP-binding</keyword>
<dbReference type="Proteomes" id="UP001235760">
    <property type="component" value="Unassembled WGS sequence"/>
</dbReference>
<reference evidence="5 6" key="1">
    <citation type="submission" date="2023-08" db="EMBL/GenBank/DDBJ databases">
        <authorList>
            <person name="Roldan D.M."/>
            <person name="Menes R.J."/>
        </authorList>
    </citation>
    <scope>NUCLEOTIDE SEQUENCE [LARGE SCALE GENOMIC DNA]</scope>
    <source>
        <strain evidence="5 6">CCM 2812</strain>
    </source>
</reference>
<dbReference type="GO" id="GO:0016829">
    <property type="term" value="F:lyase activity"/>
    <property type="evidence" value="ECO:0007669"/>
    <property type="project" value="UniProtKB-KW"/>
</dbReference>
<dbReference type="InterPro" id="IPR017871">
    <property type="entry name" value="ABC_transporter-like_CS"/>
</dbReference>
<keyword evidence="1" id="KW-0472">Membrane</keyword>
<dbReference type="PROSITE" id="PS00211">
    <property type="entry name" value="ABC_TRANSPORTER_1"/>
    <property type="match status" value="1"/>
</dbReference>
<dbReference type="Pfam" id="PF00005">
    <property type="entry name" value="ABC_tran"/>
    <property type="match status" value="1"/>
</dbReference>
<dbReference type="InterPro" id="IPR015854">
    <property type="entry name" value="ABC_transpr_LolD-like"/>
</dbReference>
<gene>
    <name evidence="5" type="primary">phnL</name>
    <name evidence="5" type="ORF">Q8X39_15755</name>
</gene>
<evidence type="ECO:0000256" key="3">
    <source>
        <dbReference type="ARBA" id="ARBA00022840"/>
    </source>
</evidence>
<dbReference type="InterPro" id="IPR003439">
    <property type="entry name" value="ABC_transporter-like_ATP-bd"/>
</dbReference>
<dbReference type="InterPro" id="IPR027417">
    <property type="entry name" value="P-loop_NTPase"/>
</dbReference>
<keyword evidence="6" id="KW-1185">Reference proteome</keyword>
<keyword evidence="1" id="KW-1003">Cell membrane</keyword>
<dbReference type="PANTHER" id="PTHR24220:SF86">
    <property type="entry name" value="ABC TRANSPORTER ABCH.1"/>
    <property type="match status" value="1"/>
</dbReference>
<dbReference type="SMART" id="SM00382">
    <property type="entry name" value="AAA"/>
    <property type="match status" value="1"/>
</dbReference>
<dbReference type="InterPro" id="IPR003593">
    <property type="entry name" value="AAA+_ATPase"/>
</dbReference>
<protein>
    <submittedName>
        <fullName evidence="5">Phosphonate C-P lyase system protein PhnL</fullName>
    </submittedName>
</protein>
<evidence type="ECO:0000256" key="1">
    <source>
        <dbReference type="ARBA" id="ARBA00022475"/>
    </source>
</evidence>
<evidence type="ECO:0000256" key="2">
    <source>
        <dbReference type="ARBA" id="ARBA00022741"/>
    </source>
</evidence>
<dbReference type="PROSITE" id="PS50893">
    <property type="entry name" value="ABC_TRANSPORTER_2"/>
    <property type="match status" value="1"/>
</dbReference>
<dbReference type="PANTHER" id="PTHR24220">
    <property type="entry name" value="IMPORT ATP-BINDING PROTEIN"/>
    <property type="match status" value="1"/>
</dbReference>
<evidence type="ECO:0000313" key="6">
    <source>
        <dbReference type="Proteomes" id="UP001235760"/>
    </source>
</evidence>
<proteinExistence type="predicted"/>
<organism evidence="5 6">
    <name type="scientific">Leptothrix discophora</name>
    <dbReference type="NCBI Taxonomy" id="89"/>
    <lineage>
        <taxon>Bacteria</taxon>
        <taxon>Pseudomonadati</taxon>
        <taxon>Pseudomonadota</taxon>
        <taxon>Betaproteobacteria</taxon>
        <taxon>Burkholderiales</taxon>
        <taxon>Sphaerotilaceae</taxon>
        <taxon>Leptothrix</taxon>
    </lineage>
</organism>
<dbReference type="NCBIfam" id="TIGR02324">
    <property type="entry name" value="CP_lyasePhnL"/>
    <property type="match status" value="1"/>
</dbReference>
<dbReference type="InterPro" id="IPR012701">
    <property type="entry name" value="CP_lyase_PhnL"/>
</dbReference>
<sequence length="267" mass="28687">MNANPSFFAGTTAAALAPEVLDVRDLGKTFTLHLRGGLRLPVLQGVNLRLAAGECVALVGPSGQGKSTVMKCLHGNYAADTGRALLRTADGRRVDLLQADARELIALRQREIAYVSQFLRAVPRVSALDVVAERVLDAEAARRAEPIDEQALPELLASAREAARTLLARLNLPSGLWDLPPATFSGGEQQRVNIARALVVPATLLLLDEPSASLDALNRRVLVELILEARQRGSAVLGIFHDAEVRDAVASRCINLAENRALAMEAW</sequence>
<name>A0ABT9G6J0_LEPDI</name>
<dbReference type="Gene3D" id="3.40.50.300">
    <property type="entry name" value="P-loop containing nucleotide triphosphate hydrolases"/>
    <property type="match status" value="1"/>
</dbReference>
<comment type="caution">
    <text evidence="5">The sequence shown here is derived from an EMBL/GenBank/DDBJ whole genome shotgun (WGS) entry which is preliminary data.</text>
</comment>
<evidence type="ECO:0000259" key="4">
    <source>
        <dbReference type="PROSITE" id="PS50893"/>
    </source>
</evidence>
<dbReference type="SUPFAM" id="SSF52540">
    <property type="entry name" value="P-loop containing nucleoside triphosphate hydrolases"/>
    <property type="match status" value="1"/>
</dbReference>